<dbReference type="Proteomes" id="UP001057580">
    <property type="component" value="Chromosome"/>
</dbReference>
<dbReference type="RefSeq" id="WP_260594045.1">
    <property type="nucleotide sequence ID" value="NZ_CP104003.1"/>
</dbReference>
<gene>
    <name evidence="2" type="ORF">N0B31_01635</name>
</gene>
<evidence type="ECO:0000256" key="1">
    <source>
        <dbReference type="SAM" id="Phobius"/>
    </source>
</evidence>
<keyword evidence="3" id="KW-1185">Reference proteome</keyword>
<sequence>MPPSSLARLAPPTLARVDLDRFLALGALVGAVGWGATALLTARPDLVADPVLVSVALWGVLVAVMVGVGVFATPDEVRFSRPMLVWGPANALASLVTLAVLFGPLPAWTLPDAWALAGLVGYYASARATEGNDRNVYLTAAFFEVTTFGTGTSPAVFVALGVCHVVPLVLVAFTDFRRAPYVLGGVWLAVVLAATFL</sequence>
<feature type="transmembrane region" description="Helical" evidence="1">
    <location>
        <begin position="52"/>
        <end position="72"/>
    </location>
</feature>
<proteinExistence type="predicted"/>
<feature type="transmembrane region" description="Helical" evidence="1">
    <location>
        <begin position="84"/>
        <end position="105"/>
    </location>
</feature>
<reference evidence="2" key="1">
    <citation type="submission" date="2022-09" db="EMBL/GenBank/DDBJ databases">
        <title>Diverse halophilic archaea isolated from saline environments.</title>
        <authorList>
            <person name="Cui H.-L."/>
        </authorList>
    </citation>
    <scope>NUCLEOTIDE SEQUENCE</scope>
    <source>
        <strain evidence="2">ZS-35-S2</strain>
    </source>
</reference>
<dbReference type="AlphaFoldDB" id="A0A9E7UBA5"/>
<dbReference type="EMBL" id="CP104003">
    <property type="protein sequence ID" value="UWM54993.1"/>
    <property type="molecule type" value="Genomic_DNA"/>
</dbReference>
<keyword evidence="1" id="KW-1133">Transmembrane helix</keyword>
<evidence type="ECO:0000313" key="2">
    <source>
        <dbReference type="EMBL" id="UWM54993.1"/>
    </source>
</evidence>
<accession>A0A9E7UBA5</accession>
<keyword evidence="1" id="KW-0472">Membrane</keyword>
<name>A0A9E7UBA5_9EURY</name>
<feature type="transmembrane region" description="Helical" evidence="1">
    <location>
        <begin position="180"/>
        <end position="196"/>
    </location>
</feature>
<protein>
    <submittedName>
        <fullName evidence="2">Uncharacterized protein</fullName>
    </submittedName>
</protein>
<feature type="transmembrane region" description="Helical" evidence="1">
    <location>
        <begin position="155"/>
        <end position="173"/>
    </location>
</feature>
<evidence type="ECO:0000313" key="3">
    <source>
        <dbReference type="Proteomes" id="UP001057580"/>
    </source>
</evidence>
<dbReference type="GeneID" id="74941083"/>
<dbReference type="KEGG" id="ssai:N0B31_01635"/>
<feature type="transmembrane region" description="Helical" evidence="1">
    <location>
        <begin position="21"/>
        <end position="40"/>
    </location>
</feature>
<keyword evidence="1" id="KW-0812">Transmembrane</keyword>
<organism evidence="2 3">
    <name type="scientific">Salinirubellus salinus</name>
    <dbReference type="NCBI Taxonomy" id="1364945"/>
    <lineage>
        <taxon>Archaea</taxon>
        <taxon>Methanobacteriati</taxon>
        <taxon>Methanobacteriota</taxon>
        <taxon>Stenosarchaea group</taxon>
        <taxon>Halobacteria</taxon>
        <taxon>Halobacteriales</taxon>
        <taxon>Natronomonadaceae</taxon>
        <taxon>Salinirubellus</taxon>
    </lineage>
</organism>